<feature type="non-terminal residue" evidence="3">
    <location>
        <position position="136"/>
    </location>
</feature>
<comment type="similarity">
    <text evidence="1">Belongs to the ATP-dependent AMP-binding enzyme family.</text>
</comment>
<evidence type="ECO:0000313" key="3">
    <source>
        <dbReference type="EMBL" id="CAI9568971.1"/>
    </source>
</evidence>
<dbReference type="EMBL" id="CATNWA010014204">
    <property type="protein sequence ID" value="CAI9568971.1"/>
    <property type="molecule type" value="Genomic_DNA"/>
</dbReference>
<dbReference type="Pfam" id="PF00501">
    <property type="entry name" value="AMP-binding"/>
    <property type="match status" value="1"/>
</dbReference>
<proteinExistence type="inferred from homology"/>
<feature type="domain" description="AMP-dependent synthetase/ligase" evidence="2">
    <location>
        <begin position="1"/>
        <end position="101"/>
    </location>
</feature>
<dbReference type="Gene3D" id="3.40.50.12780">
    <property type="entry name" value="N-terminal domain of ligase-like"/>
    <property type="match status" value="1"/>
</dbReference>
<keyword evidence="4" id="KW-1185">Reference proteome</keyword>
<evidence type="ECO:0000313" key="4">
    <source>
        <dbReference type="Proteomes" id="UP001162483"/>
    </source>
</evidence>
<dbReference type="PANTHER" id="PTHR43201:SF8">
    <property type="entry name" value="ACYL-COA SYNTHETASE FAMILY MEMBER 3"/>
    <property type="match status" value="1"/>
</dbReference>
<evidence type="ECO:0000259" key="2">
    <source>
        <dbReference type="Pfam" id="PF00501"/>
    </source>
</evidence>
<accession>A0ABN9DBL3</accession>
<gene>
    <name evidence="3" type="ORF">SPARVUS_LOCUS6844939</name>
</gene>
<evidence type="ECO:0000256" key="1">
    <source>
        <dbReference type="ARBA" id="ARBA00006432"/>
    </source>
</evidence>
<name>A0ABN9DBL3_9NEOB</name>
<dbReference type="SUPFAM" id="SSF56801">
    <property type="entry name" value="Acetyl-CoA synthetase-like"/>
    <property type="match status" value="1"/>
</dbReference>
<dbReference type="PANTHER" id="PTHR43201">
    <property type="entry name" value="ACYL-COA SYNTHETASE"/>
    <property type="match status" value="1"/>
</dbReference>
<dbReference type="InterPro" id="IPR042099">
    <property type="entry name" value="ANL_N_sf"/>
</dbReference>
<reference evidence="3" key="1">
    <citation type="submission" date="2023-05" db="EMBL/GenBank/DDBJ databases">
        <authorList>
            <person name="Stuckert A."/>
        </authorList>
    </citation>
    <scope>NUCLEOTIDE SEQUENCE</scope>
</reference>
<sequence>MAVPTIYSKLIEYHDRHFTQPHVKDFVRAVCREQIRLMVCGSSALPVPVLERWLEITSHTLLERYGMTEIGMALTNPLNGPRVPGSVGNPLPGVTVRITTEAPQTHGASYTVFAEGDVNGTKVSPGFQEREGELQV</sequence>
<dbReference type="Proteomes" id="UP001162483">
    <property type="component" value="Unassembled WGS sequence"/>
</dbReference>
<comment type="caution">
    <text evidence="3">The sequence shown here is derived from an EMBL/GenBank/DDBJ whole genome shotgun (WGS) entry which is preliminary data.</text>
</comment>
<protein>
    <recommendedName>
        <fullName evidence="2">AMP-dependent synthetase/ligase domain-containing protein</fullName>
    </recommendedName>
</protein>
<dbReference type="InterPro" id="IPR000873">
    <property type="entry name" value="AMP-dep_synth/lig_dom"/>
</dbReference>
<organism evidence="3 4">
    <name type="scientific">Staurois parvus</name>
    <dbReference type="NCBI Taxonomy" id="386267"/>
    <lineage>
        <taxon>Eukaryota</taxon>
        <taxon>Metazoa</taxon>
        <taxon>Chordata</taxon>
        <taxon>Craniata</taxon>
        <taxon>Vertebrata</taxon>
        <taxon>Euteleostomi</taxon>
        <taxon>Amphibia</taxon>
        <taxon>Batrachia</taxon>
        <taxon>Anura</taxon>
        <taxon>Neobatrachia</taxon>
        <taxon>Ranoidea</taxon>
        <taxon>Ranidae</taxon>
        <taxon>Staurois</taxon>
    </lineage>
</organism>